<organism evidence="1 2">
    <name type="scientific">Neomoorella humiferrea</name>
    <dbReference type="NCBI Taxonomy" id="676965"/>
    <lineage>
        <taxon>Bacteria</taxon>
        <taxon>Bacillati</taxon>
        <taxon>Bacillota</taxon>
        <taxon>Clostridia</taxon>
        <taxon>Neomoorellales</taxon>
        <taxon>Neomoorellaceae</taxon>
        <taxon>Neomoorella</taxon>
    </lineage>
</organism>
<protein>
    <recommendedName>
        <fullName evidence="3">DUF2442 domain-containing protein</fullName>
    </recommendedName>
</protein>
<reference evidence="1 2" key="1">
    <citation type="submission" date="2018-03" db="EMBL/GenBank/DDBJ databases">
        <title>Genome sequence of Moorella humiferrea DSM 23265.</title>
        <authorList>
            <person name="Poehlein A."/>
            <person name="Daniel R."/>
        </authorList>
    </citation>
    <scope>NUCLEOTIDE SEQUENCE [LARGE SCALE GENOMIC DNA]</scope>
    <source>
        <strain evidence="1 2">DSM 23265</strain>
    </source>
</reference>
<proteinExistence type="predicted"/>
<evidence type="ECO:0000313" key="1">
    <source>
        <dbReference type="EMBL" id="PRR74509.1"/>
    </source>
</evidence>
<sequence length="96" mass="10748">MPGESIKSMGYEVRGAYPVGNHHLILEFETGEYRVVDIRPFIKGSVFEPLKDPAFFRQVKADPESRMVVWPNGADICPDVLYAESVPLELPKEIGA</sequence>
<gene>
    <name evidence="1" type="ORF">MOHU_08220</name>
</gene>
<dbReference type="Proteomes" id="UP000238415">
    <property type="component" value="Unassembled WGS sequence"/>
</dbReference>
<evidence type="ECO:0000313" key="2">
    <source>
        <dbReference type="Proteomes" id="UP000238415"/>
    </source>
</evidence>
<accession>A0A2T0AV79</accession>
<keyword evidence="2" id="KW-1185">Reference proteome</keyword>
<name>A0A2T0AV79_9FIRM</name>
<dbReference type="Gene3D" id="3.30.2020.10">
    <property type="entry name" value="NE0471-like N-terminal domain"/>
    <property type="match status" value="1"/>
</dbReference>
<dbReference type="InterPro" id="IPR018841">
    <property type="entry name" value="DUF2442"/>
</dbReference>
<dbReference type="RefSeq" id="WP_170066189.1">
    <property type="nucleotide sequence ID" value="NZ_CP136419.1"/>
</dbReference>
<dbReference type="SUPFAM" id="SSF143880">
    <property type="entry name" value="NE0471 N-terminal domain-like"/>
    <property type="match status" value="1"/>
</dbReference>
<evidence type="ECO:0008006" key="3">
    <source>
        <dbReference type="Google" id="ProtNLM"/>
    </source>
</evidence>
<dbReference type="InterPro" id="IPR036782">
    <property type="entry name" value="NE0471-like_N"/>
</dbReference>
<dbReference type="AlphaFoldDB" id="A0A2T0AV79"/>
<dbReference type="EMBL" id="PVXM01000008">
    <property type="protein sequence ID" value="PRR74509.1"/>
    <property type="molecule type" value="Genomic_DNA"/>
</dbReference>
<dbReference type="Pfam" id="PF10387">
    <property type="entry name" value="DUF2442"/>
    <property type="match status" value="1"/>
</dbReference>
<comment type="caution">
    <text evidence="1">The sequence shown here is derived from an EMBL/GenBank/DDBJ whole genome shotgun (WGS) entry which is preliminary data.</text>
</comment>